<dbReference type="RefSeq" id="WP_184962322.1">
    <property type="nucleotide sequence ID" value="NZ_JACHIN010000004.1"/>
</dbReference>
<evidence type="ECO:0000259" key="2">
    <source>
        <dbReference type="Pfam" id="PF04235"/>
    </source>
</evidence>
<dbReference type="InterPro" id="IPR052529">
    <property type="entry name" value="Bact_Transport_Assoc"/>
</dbReference>
<dbReference type="Proteomes" id="UP000568380">
    <property type="component" value="Unassembled WGS sequence"/>
</dbReference>
<proteinExistence type="predicted"/>
<dbReference type="AlphaFoldDB" id="A0A7W8A384"/>
<feature type="transmembrane region" description="Helical" evidence="1">
    <location>
        <begin position="241"/>
        <end position="263"/>
    </location>
</feature>
<dbReference type="Pfam" id="PF04235">
    <property type="entry name" value="DUF418"/>
    <property type="match status" value="1"/>
</dbReference>
<dbReference type="PANTHER" id="PTHR30590">
    <property type="entry name" value="INNER MEMBRANE PROTEIN"/>
    <property type="match status" value="1"/>
</dbReference>
<evidence type="ECO:0000313" key="3">
    <source>
        <dbReference type="EMBL" id="MBB5077990.1"/>
    </source>
</evidence>
<feature type="transmembrane region" description="Helical" evidence="1">
    <location>
        <begin position="207"/>
        <end position="229"/>
    </location>
</feature>
<sequence>MASSERSAAPDLARGLMLAMIVLSNVVFHLWAAPAAPSGWHPAGGSAADRVTQFLMIVLVDLRIYPLFAFLFGYGMARLMDRQIGRGDSPAAAVRLVRRRSLLLIAFGLVHAALLLAGDILAVYGLISLVLGTLFLRRTDRTLLVWAAIFTGLLLVVALGLNALMLATGASDAPPGHVATPGHAEYATGEAGWFAAAMGRLTTWGTLLLGAPAQFGMHAVLLLGIWTARNRVLEEPARHRRLLVITAAVGIPIGWLGALPSALAHLGVLTVPSGAQTDQGELFLLQAATGIFAGLGYVALLTLLATGAWVRRPLAVAVAAVGRRSLSVYLAHSVLLAPVLAAWGLGLGAHLGSAGAALYALGAWLVTLALAFFLERRGLPGPAEALMRRLLYRRQPAADVRR</sequence>
<feature type="transmembrane region" description="Helical" evidence="1">
    <location>
        <begin position="12"/>
        <end position="33"/>
    </location>
</feature>
<dbReference type="PANTHER" id="PTHR30590:SF2">
    <property type="entry name" value="INNER MEMBRANE PROTEIN"/>
    <property type="match status" value="1"/>
</dbReference>
<reference evidence="3 4" key="1">
    <citation type="submission" date="2020-08" db="EMBL/GenBank/DDBJ databases">
        <title>Genomic Encyclopedia of Type Strains, Phase IV (KMG-IV): sequencing the most valuable type-strain genomes for metagenomic binning, comparative biology and taxonomic classification.</title>
        <authorList>
            <person name="Goeker M."/>
        </authorList>
    </citation>
    <scope>NUCLEOTIDE SEQUENCE [LARGE SCALE GENOMIC DNA]</scope>
    <source>
        <strain evidence="3 4">DSM 45385</strain>
    </source>
</reference>
<feature type="transmembrane region" description="Helical" evidence="1">
    <location>
        <begin position="143"/>
        <end position="167"/>
    </location>
</feature>
<feature type="transmembrane region" description="Helical" evidence="1">
    <location>
        <begin position="326"/>
        <end position="345"/>
    </location>
</feature>
<feature type="transmembrane region" description="Helical" evidence="1">
    <location>
        <begin position="351"/>
        <end position="374"/>
    </location>
</feature>
<protein>
    <submittedName>
        <fullName evidence="3">Putative membrane protein YeiB</fullName>
    </submittedName>
</protein>
<keyword evidence="1" id="KW-0812">Transmembrane</keyword>
<evidence type="ECO:0000256" key="1">
    <source>
        <dbReference type="SAM" id="Phobius"/>
    </source>
</evidence>
<organism evidence="3 4">
    <name type="scientific">Nonomuraea endophytica</name>
    <dbReference type="NCBI Taxonomy" id="714136"/>
    <lineage>
        <taxon>Bacteria</taxon>
        <taxon>Bacillati</taxon>
        <taxon>Actinomycetota</taxon>
        <taxon>Actinomycetes</taxon>
        <taxon>Streptosporangiales</taxon>
        <taxon>Streptosporangiaceae</taxon>
        <taxon>Nonomuraea</taxon>
    </lineage>
</organism>
<evidence type="ECO:0000313" key="4">
    <source>
        <dbReference type="Proteomes" id="UP000568380"/>
    </source>
</evidence>
<feature type="transmembrane region" description="Helical" evidence="1">
    <location>
        <begin position="53"/>
        <end position="75"/>
    </location>
</feature>
<feature type="transmembrane region" description="Helical" evidence="1">
    <location>
        <begin position="120"/>
        <end position="136"/>
    </location>
</feature>
<accession>A0A7W8A384</accession>
<feature type="transmembrane region" description="Helical" evidence="1">
    <location>
        <begin position="283"/>
        <end position="305"/>
    </location>
</feature>
<keyword evidence="4" id="KW-1185">Reference proteome</keyword>
<comment type="caution">
    <text evidence="3">The sequence shown here is derived from an EMBL/GenBank/DDBJ whole genome shotgun (WGS) entry which is preliminary data.</text>
</comment>
<feature type="transmembrane region" description="Helical" evidence="1">
    <location>
        <begin position="96"/>
        <end position="114"/>
    </location>
</feature>
<keyword evidence="1" id="KW-0472">Membrane</keyword>
<dbReference type="EMBL" id="JACHIN010000004">
    <property type="protein sequence ID" value="MBB5077990.1"/>
    <property type="molecule type" value="Genomic_DNA"/>
</dbReference>
<gene>
    <name evidence="3" type="ORF">HNR40_003465</name>
</gene>
<keyword evidence="1" id="KW-1133">Transmembrane helix</keyword>
<feature type="domain" description="DUF418" evidence="2">
    <location>
        <begin position="228"/>
        <end position="393"/>
    </location>
</feature>
<dbReference type="InterPro" id="IPR007349">
    <property type="entry name" value="DUF418"/>
</dbReference>
<name>A0A7W8A384_9ACTN</name>